<comment type="caution">
    <text evidence="2">The sequence shown here is derived from an EMBL/GenBank/DDBJ whole genome shotgun (WGS) entry which is preliminary data.</text>
</comment>
<protein>
    <submittedName>
        <fullName evidence="2">RNA-directed DNA polymerase from mobile element jockey</fullName>
    </submittedName>
</protein>
<accession>A0A7D9EM39</accession>
<keyword evidence="2" id="KW-0695">RNA-directed DNA polymerase</keyword>
<dbReference type="OrthoDB" id="6070148at2759"/>
<keyword evidence="3" id="KW-1185">Reference proteome</keyword>
<reference evidence="2" key="1">
    <citation type="submission" date="2020-04" db="EMBL/GenBank/DDBJ databases">
        <authorList>
            <person name="Alioto T."/>
            <person name="Alioto T."/>
            <person name="Gomez Garrido J."/>
        </authorList>
    </citation>
    <scope>NUCLEOTIDE SEQUENCE</scope>
    <source>
        <strain evidence="2">A484AB</strain>
    </source>
</reference>
<keyword evidence="2" id="KW-0808">Transferase</keyword>
<dbReference type="GO" id="GO:0003964">
    <property type="term" value="F:RNA-directed DNA polymerase activity"/>
    <property type="evidence" value="ECO:0007669"/>
    <property type="project" value="UniProtKB-KW"/>
</dbReference>
<feature type="region of interest" description="Disordered" evidence="1">
    <location>
        <begin position="1"/>
        <end position="30"/>
    </location>
</feature>
<gene>
    <name evidence="2" type="ORF">PACLA_8A071079</name>
</gene>
<sequence>MHAGGPLSLTGTVSPVVVSSPAPKRRKLEETRAMNMTACVGGGILSLGGEEEATCSSNDNNSNNSNNNNSSSDKNPHKCPYCDAFFKNTQGLGSHKKNCRRRTEKEQAKMMRLCVGEEGRTGCQVPECPCGQEVLCDICGKSCRKAVGLNTHKRRNAKCQNEANTGATATATTTTAATASGNQQLSASSIQDIASAVSLAVVGSLLLVQDGARNNPLGQAVQEIPLVASGEAGAEVSVQGPVASALGSLTGESRQFDVASPASNILNFNSIRIPIDAQVNPKLKAKIWANEFIEFGSLLNQGIGETRYHIAVSSGSVSKSPPTLSLEPTSKS</sequence>
<proteinExistence type="predicted"/>
<dbReference type="Proteomes" id="UP001152795">
    <property type="component" value="Unassembled WGS sequence"/>
</dbReference>
<keyword evidence="2" id="KW-0548">Nucleotidyltransferase</keyword>
<dbReference type="AlphaFoldDB" id="A0A7D9EM39"/>
<dbReference type="Gene3D" id="3.30.160.60">
    <property type="entry name" value="Classic Zinc Finger"/>
    <property type="match status" value="1"/>
</dbReference>
<feature type="compositionally biased region" description="Low complexity" evidence="1">
    <location>
        <begin position="56"/>
        <end position="73"/>
    </location>
</feature>
<dbReference type="EMBL" id="CACRXK020007188">
    <property type="protein sequence ID" value="CAB4011552.1"/>
    <property type="molecule type" value="Genomic_DNA"/>
</dbReference>
<evidence type="ECO:0000256" key="1">
    <source>
        <dbReference type="SAM" id="MobiDB-lite"/>
    </source>
</evidence>
<name>A0A7D9EM39_PARCT</name>
<feature type="compositionally biased region" description="Low complexity" evidence="1">
    <location>
        <begin position="13"/>
        <end position="22"/>
    </location>
</feature>
<organism evidence="2 3">
    <name type="scientific">Paramuricea clavata</name>
    <name type="common">Red gorgonian</name>
    <name type="synonym">Violescent sea-whip</name>
    <dbReference type="NCBI Taxonomy" id="317549"/>
    <lineage>
        <taxon>Eukaryota</taxon>
        <taxon>Metazoa</taxon>
        <taxon>Cnidaria</taxon>
        <taxon>Anthozoa</taxon>
        <taxon>Octocorallia</taxon>
        <taxon>Malacalcyonacea</taxon>
        <taxon>Plexauridae</taxon>
        <taxon>Paramuricea</taxon>
    </lineage>
</organism>
<feature type="region of interest" description="Disordered" evidence="1">
    <location>
        <begin position="55"/>
        <end position="75"/>
    </location>
</feature>
<evidence type="ECO:0000313" key="2">
    <source>
        <dbReference type="EMBL" id="CAB4011552.1"/>
    </source>
</evidence>
<evidence type="ECO:0000313" key="3">
    <source>
        <dbReference type="Proteomes" id="UP001152795"/>
    </source>
</evidence>